<comment type="caution">
    <text evidence="2">The sequence shown here is derived from an EMBL/GenBank/DDBJ whole genome shotgun (WGS) entry which is preliminary data.</text>
</comment>
<name>A0A849KEA3_9HYPH</name>
<protein>
    <submittedName>
        <fullName evidence="2">Tat pathway signal protein</fullName>
    </submittedName>
</protein>
<dbReference type="EMBL" id="JABFCY010000001">
    <property type="protein sequence ID" value="NNU58773.1"/>
    <property type="molecule type" value="Genomic_DNA"/>
</dbReference>
<dbReference type="InterPro" id="IPR019282">
    <property type="entry name" value="Glycoamylase-like_cons_dom"/>
</dbReference>
<reference evidence="2 3" key="1">
    <citation type="submission" date="2020-05" db="EMBL/GenBank/DDBJ databases">
        <title>Draft Genome Sequence of Ochrobactrum soli Isolated from Stable Fly Gut.</title>
        <authorList>
            <person name="Pileggi M.T."/>
            <person name="Vazhakkala L.J."/>
            <person name="Wong C.N."/>
        </authorList>
    </citation>
    <scope>NUCLEOTIDE SEQUENCE [LARGE SCALE GENOMIC DNA]</scope>
    <source>
        <strain evidence="2 3">MTP-C0764</strain>
    </source>
</reference>
<dbReference type="Pfam" id="PF10091">
    <property type="entry name" value="Glycoamylase"/>
    <property type="match status" value="1"/>
</dbReference>
<dbReference type="Gene3D" id="1.50.10.140">
    <property type="match status" value="1"/>
</dbReference>
<organism evidence="2 3">
    <name type="scientific">Ochrobactrum soli</name>
    <dbReference type="NCBI Taxonomy" id="2448455"/>
    <lineage>
        <taxon>Bacteria</taxon>
        <taxon>Pseudomonadati</taxon>
        <taxon>Pseudomonadota</taxon>
        <taxon>Alphaproteobacteria</taxon>
        <taxon>Hyphomicrobiales</taxon>
        <taxon>Brucellaceae</taxon>
        <taxon>Brucella/Ochrobactrum group</taxon>
        <taxon>Ochrobactrum</taxon>
    </lineage>
</organism>
<sequence>MSINPQIQRFRENVNKFQGIIFLRENISPDASNRDPIIEDIQKRTFQWFWESGQNSPHGLIPDRNSEGHLDQDFTSIAATGFALTAYAVGVERGYIARHEAAERTYNTLHFFATAPQGDGTSGFTGYNGFFYHFLHKDSGTRYNTCELSSIDTALLLAGALFAQAYYSNPSDPLEKAIRNLSGQIYSKVNWSWMRGGADKKTIAMGWLPESGGSFVSAPWLGYNEAMILYILALGAPTFSLPPSAWKEGWTSNYYRQICSYQDKTLLRFAPMFGHQYSHIWLDFKGIQDDWNKENGLDYFENSCRATYHQQAYAVANPLGFKGYGENVWGLTACDGPANDSGGEPYWDAQGKRYFGYTARGAGRLGVINPADAYTDAGGTIVSDDGTIAPTAAGGSIAFAPDIVIPTLKHMKNINVGNRPVYGKYGFFDAFNLTVNKSPYVNGWVGYQYIGIDQGPIVLMIENYYSRLIWDTMKKSGYIRDGLKRAGFTGGWLNDNGYDGLVEPVR</sequence>
<accession>A0A849KEA3</accession>
<dbReference type="PIRSF" id="PIRSF028431">
    <property type="entry name" value="UCP028431"/>
    <property type="match status" value="1"/>
</dbReference>
<dbReference type="InterPro" id="IPR016883">
    <property type="entry name" value="UCP028431"/>
</dbReference>
<dbReference type="Proteomes" id="UP000574931">
    <property type="component" value="Unassembled WGS sequence"/>
</dbReference>
<dbReference type="RefSeq" id="WP_171316638.1">
    <property type="nucleotide sequence ID" value="NZ_JABFCY010000001.1"/>
</dbReference>
<proteinExistence type="predicted"/>
<dbReference type="AlphaFoldDB" id="A0A849KEA3"/>
<feature type="domain" description="Glycoamylase-like" evidence="1">
    <location>
        <begin position="219"/>
        <end position="476"/>
    </location>
</feature>
<evidence type="ECO:0000259" key="1">
    <source>
        <dbReference type="Pfam" id="PF10091"/>
    </source>
</evidence>
<keyword evidence="3" id="KW-1185">Reference proteome</keyword>
<evidence type="ECO:0000313" key="3">
    <source>
        <dbReference type="Proteomes" id="UP000574931"/>
    </source>
</evidence>
<gene>
    <name evidence="2" type="ORF">HKX02_00695</name>
</gene>
<evidence type="ECO:0000313" key="2">
    <source>
        <dbReference type="EMBL" id="NNU58773.1"/>
    </source>
</evidence>